<gene>
    <name evidence="3" type="ORF">BC624_1175</name>
    <name evidence="4" type="ORF">SAMN05443373_1195</name>
</gene>
<proteinExistence type="predicted"/>
<organism evidence="4 5">
    <name type="scientific">Flavobacterium granuli</name>
    <dbReference type="NCBI Taxonomy" id="280093"/>
    <lineage>
        <taxon>Bacteria</taxon>
        <taxon>Pseudomonadati</taxon>
        <taxon>Bacteroidota</taxon>
        <taxon>Flavobacteriia</taxon>
        <taxon>Flavobacteriales</taxon>
        <taxon>Flavobacteriaceae</taxon>
        <taxon>Flavobacterium</taxon>
    </lineage>
</organism>
<dbReference type="EMBL" id="PVUB01000017">
    <property type="protein sequence ID" value="PRZ19385.1"/>
    <property type="molecule type" value="Genomic_DNA"/>
</dbReference>
<evidence type="ECO:0000313" key="3">
    <source>
        <dbReference type="EMBL" id="PRZ19385.1"/>
    </source>
</evidence>
<reference evidence="4" key="1">
    <citation type="submission" date="2016-11" db="EMBL/GenBank/DDBJ databases">
        <authorList>
            <person name="Jaros S."/>
            <person name="Januszkiewicz K."/>
            <person name="Wedrychowicz H."/>
        </authorList>
    </citation>
    <scope>NUCLEOTIDE SEQUENCE [LARGE SCALE GENOMIC DNA]</scope>
    <source>
        <strain evidence="4">DSM 19729</strain>
    </source>
</reference>
<evidence type="ECO:0000313" key="6">
    <source>
        <dbReference type="Proteomes" id="UP000237771"/>
    </source>
</evidence>
<sequence>MMSKNKEEEFILNYVSLKKTVMVKLMKYAVGIDVSKDKFDVCFCEIDTIQQINIKSSERFSNADKKFREFDLWLRKNQKEKIPLILIMEATGVYYEKIALYLYKKGYSVSVVLPTKAKKYMQALGLKSKNDKIDAKGLARMAAEQKHDLWQPMGDYFYKLRQLTRHHEQLQQSKTHFANQIHALEHGFFQVKEVVSHQRKMISLIEKQIVETLKFIKAHIYSSEEVKQKVDNICLVKGIGLLTVATIIGETNGFEMFENIRQLVSYSGYDVVENQSGKHFGRTKISKKGNAHVRRILHMPSFTVVRYDQKPFADLFERVYERTNIKMKGYVAVQKKMLIYIYTLWKNNQPYQPRVNNISGNDESKSPFLLVSEGNIIDSKKK</sequence>
<dbReference type="Proteomes" id="UP000184384">
    <property type="component" value="Unassembled WGS sequence"/>
</dbReference>
<dbReference type="PANTHER" id="PTHR33055">
    <property type="entry name" value="TRANSPOSASE FOR INSERTION SEQUENCE ELEMENT IS1111A"/>
    <property type="match status" value="1"/>
</dbReference>
<dbReference type="PANTHER" id="PTHR33055:SF3">
    <property type="entry name" value="PUTATIVE TRANSPOSASE FOR IS117-RELATED"/>
    <property type="match status" value="1"/>
</dbReference>
<dbReference type="GO" id="GO:0006313">
    <property type="term" value="P:DNA transposition"/>
    <property type="evidence" value="ECO:0007669"/>
    <property type="project" value="InterPro"/>
</dbReference>
<dbReference type="InterPro" id="IPR003346">
    <property type="entry name" value="Transposase_20"/>
</dbReference>
<evidence type="ECO:0000259" key="2">
    <source>
        <dbReference type="Pfam" id="PF02371"/>
    </source>
</evidence>
<dbReference type="NCBIfam" id="NF033542">
    <property type="entry name" value="transpos_IS110"/>
    <property type="match status" value="1"/>
</dbReference>
<evidence type="ECO:0000313" key="4">
    <source>
        <dbReference type="EMBL" id="SHH59360.1"/>
    </source>
</evidence>
<reference evidence="3 6" key="3">
    <citation type="submission" date="2018-03" db="EMBL/GenBank/DDBJ databases">
        <title>Genomic Encyclopedia of Archaeal and Bacterial Type Strains, Phase II (KMG-II): from individual species to whole genera.</title>
        <authorList>
            <person name="Goeker M."/>
        </authorList>
    </citation>
    <scope>NUCLEOTIDE SEQUENCE [LARGE SCALE GENOMIC DNA]</scope>
    <source>
        <strain evidence="3 6">DSM 17797</strain>
    </source>
</reference>
<dbReference type="Pfam" id="PF01548">
    <property type="entry name" value="DEDD_Tnp_IS110"/>
    <property type="match status" value="1"/>
</dbReference>
<dbReference type="AlphaFoldDB" id="A0A1M5U8V3"/>
<dbReference type="EMBL" id="FQWO01000019">
    <property type="protein sequence ID" value="SHH59360.1"/>
    <property type="molecule type" value="Genomic_DNA"/>
</dbReference>
<dbReference type="RefSeq" id="WP_072946155.1">
    <property type="nucleotide sequence ID" value="NZ_FQWO01000019.1"/>
</dbReference>
<feature type="domain" description="Transposase IS116/IS110/IS902 C-terminal" evidence="2">
    <location>
        <begin position="234"/>
        <end position="313"/>
    </location>
</feature>
<protein>
    <submittedName>
        <fullName evidence="4">Transposase</fullName>
    </submittedName>
</protein>
<dbReference type="InterPro" id="IPR002525">
    <property type="entry name" value="Transp_IS110-like_N"/>
</dbReference>
<dbReference type="GO" id="GO:0004803">
    <property type="term" value="F:transposase activity"/>
    <property type="evidence" value="ECO:0007669"/>
    <property type="project" value="InterPro"/>
</dbReference>
<feature type="domain" description="Transposase IS110-like N-terminal" evidence="1">
    <location>
        <begin position="30"/>
        <end position="184"/>
    </location>
</feature>
<keyword evidence="6" id="KW-1185">Reference proteome</keyword>
<accession>A0A1M5U8V3</accession>
<dbReference type="InterPro" id="IPR047650">
    <property type="entry name" value="Transpos_IS110"/>
</dbReference>
<dbReference type="OrthoDB" id="964423at2"/>
<dbReference type="STRING" id="280093.SAMN05443373_1195"/>
<evidence type="ECO:0000313" key="5">
    <source>
        <dbReference type="Proteomes" id="UP000184384"/>
    </source>
</evidence>
<dbReference type="Proteomes" id="UP000237771">
    <property type="component" value="Unassembled WGS sequence"/>
</dbReference>
<dbReference type="GO" id="GO:0003677">
    <property type="term" value="F:DNA binding"/>
    <property type="evidence" value="ECO:0007669"/>
    <property type="project" value="InterPro"/>
</dbReference>
<evidence type="ECO:0000259" key="1">
    <source>
        <dbReference type="Pfam" id="PF01548"/>
    </source>
</evidence>
<reference evidence="5" key="2">
    <citation type="submission" date="2016-11" db="EMBL/GenBank/DDBJ databases">
        <authorList>
            <person name="Varghese N."/>
            <person name="Submissions S."/>
        </authorList>
    </citation>
    <scope>NUCLEOTIDE SEQUENCE [LARGE SCALE GENOMIC DNA]</scope>
    <source>
        <strain evidence="5">DSM 19729</strain>
    </source>
</reference>
<name>A0A1M5U8V3_9FLAO</name>
<dbReference type="Pfam" id="PF02371">
    <property type="entry name" value="Transposase_20"/>
    <property type="match status" value="1"/>
</dbReference>